<dbReference type="PROSITE" id="PS50914">
    <property type="entry name" value="BON"/>
    <property type="match status" value="2"/>
</dbReference>
<reference evidence="3 4" key="1">
    <citation type="submission" date="2009-07" db="EMBL/GenBank/DDBJ databases">
        <authorList>
            <person name="Madupu R."/>
            <person name="Sebastian Y."/>
            <person name="Durkin A.S."/>
            <person name="Torralba M."/>
            <person name="Methe B."/>
            <person name="Sutton G.G."/>
            <person name="Strausberg R.L."/>
            <person name="Nelson K.E."/>
        </authorList>
    </citation>
    <scope>NUCLEOTIDE SEQUENCE [LARGE SCALE GENOMIC DNA]</scope>
    <source>
        <strain evidence="3 4">RM3268</strain>
    </source>
</reference>
<feature type="signal peptide" evidence="1">
    <location>
        <begin position="1"/>
        <end position="24"/>
    </location>
</feature>
<dbReference type="EMBL" id="ACYG01000019">
    <property type="protein sequence ID" value="EEV18105.1"/>
    <property type="molecule type" value="Genomic_DNA"/>
</dbReference>
<sequence length="197" mass="21931">MRVLFLAILAVFLLSCAALFSSCAAPLAPAGNALSVYDIYSVARDRRSVSEVASDKLIQTKIQSKILFTKGLSSWDLEVECFYGEVYLIGLLDSEEMREPLLALARQTEGVQRVHTYLRVKKPEYPCNSFEIFTNLKKNLFSDTDVSGTAVRVAIVGCDVVFSGVVTDIEHEKHAIWYATHAPGVQDVYSFLRVVKE</sequence>
<dbReference type="RefSeq" id="WP_005870396.1">
    <property type="nucleotide sequence ID" value="NZ_ACYG01000019.1"/>
</dbReference>
<dbReference type="PROSITE" id="PS51257">
    <property type="entry name" value="PROKAR_LIPOPROTEIN"/>
    <property type="match status" value="1"/>
</dbReference>
<evidence type="ECO:0000256" key="1">
    <source>
        <dbReference type="SAM" id="SignalP"/>
    </source>
</evidence>
<dbReference type="eggNOG" id="COG2823">
    <property type="taxonomic scope" value="Bacteria"/>
</dbReference>
<feature type="domain" description="BON" evidence="2">
    <location>
        <begin position="54"/>
        <end position="122"/>
    </location>
</feature>
<protein>
    <submittedName>
        <fullName evidence="3">Phospholipid-binding domain protein</fullName>
    </submittedName>
</protein>
<evidence type="ECO:0000259" key="2">
    <source>
        <dbReference type="PROSITE" id="PS50914"/>
    </source>
</evidence>
<evidence type="ECO:0000313" key="3">
    <source>
        <dbReference type="EMBL" id="EEV18105.1"/>
    </source>
</evidence>
<name>C8PG67_9BACT</name>
<keyword evidence="4" id="KW-1185">Reference proteome</keyword>
<dbReference type="PANTHER" id="PTHR34606">
    <property type="entry name" value="BON DOMAIN-CONTAINING PROTEIN"/>
    <property type="match status" value="1"/>
</dbReference>
<keyword evidence="1" id="KW-0732">Signal</keyword>
<comment type="caution">
    <text evidence="3">The sequence shown here is derived from an EMBL/GenBank/DDBJ whole genome shotgun (WGS) entry which is preliminary data.</text>
</comment>
<dbReference type="InterPro" id="IPR051686">
    <property type="entry name" value="Lipoprotein_DolP"/>
</dbReference>
<dbReference type="PANTHER" id="PTHR34606:SF15">
    <property type="entry name" value="BON DOMAIN-CONTAINING PROTEIN"/>
    <property type="match status" value="1"/>
</dbReference>
<evidence type="ECO:0000313" key="4">
    <source>
        <dbReference type="Proteomes" id="UP000005709"/>
    </source>
</evidence>
<organism evidence="3 4">
    <name type="scientific">Campylobacter gracilis RM3268</name>
    <dbReference type="NCBI Taxonomy" id="553220"/>
    <lineage>
        <taxon>Bacteria</taxon>
        <taxon>Pseudomonadati</taxon>
        <taxon>Campylobacterota</taxon>
        <taxon>Epsilonproteobacteria</taxon>
        <taxon>Campylobacterales</taxon>
        <taxon>Campylobacteraceae</taxon>
        <taxon>Campylobacter</taxon>
    </lineage>
</organism>
<feature type="chain" id="PRO_5002991263" evidence="1">
    <location>
        <begin position="25"/>
        <end position="197"/>
    </location>
</feature>
<feature type="domain" description="BON" evidence="2">
    <location>
        <begin position="128"/>
        <end position="196"/>
    </location>
</feature>
<dbReference type="AlphaFoldDB" id="C8PG67"/>
<proteinExistence type="predicted"/>
<gene>
    <name evidence="3" type="ORF">CAMGR0001_0860</name>
</gene>
<dbReference type="Proteomes" id="UP000005709">
    <property type="component" value="Unassembled WGS sequence"/>
</dbReference>
<dbReference type="Pfam" id="PF04972">
    <property type="entry name" value="BON"/>
    <property type="match status" value="2"/>
</dbReference>
<dbReference type="InterPro" id="IPR007055">
    <property type="entry name" value="BON_dom"/>
</dbReference>
<accession>C8PG67</accession>